<sequence length="265" mass="28893">MQRVCIATACPKPVWFFFKPALAIHIRTGTLMITLRPSRDFGSFRLDHFQSLQHFGPESCGGHPMQWGDMIMWNHETISPRAALPQTPHTDTEILTYVSSGFLYHEDSLGNVGMLQSGNCQIMSAGTGVSIRRGNPDESDPVEFVQIWLMPHQPSGEPFSVTKGFADDGEPGQFITLASGFDNEGNSLPMRANARLSRIVLADGGIADYRFEAGNFGYLVPLSGAVQVGDVVANRNDGILINNVERLTLTGVDEAEALLIEIGQG</sequence>
<dbReference type="Pfam" id="PF02678">
    <property type="entry name" value="Pirin"/>
    <property type="match status" value="1"/>
</dbReference>
<feature type="domain" description="Pirin N-terminal" evidence="3">
    <location>
        <begin position="46"/>
        <end position="149"/>
    </location>
</feature>
<evidence type="ECO:0000256" key="1">
    <source>
        <dbReference type="ARBA" id="ARBA00008416"/>
    </source>
</evidence>
<organism evidence="5 6">
    <name type="scientific">Sphingobium yanoikuyae</name>
    <name type="common">Sphingomonas yanoikuyae</name>
    <dbReference type="NCBI Taxonomy" id="13690"/>
    <lineage>
        <taxon>Bacteria</taxon>
        <taxon>Pseudomonadati</taxon>
        <taxon>Pseudomonadota</taxon>
        <taxon>Alphaproteobacteria</taxon>
        <taxon>Sphingomonadales</taxon>
        <taxon>Sphingomonadaceae</taxon>
        <taxon>Sphingobium</taxon>
    </lineage>
</organism>
<evidence type="ECO:0000313" key="5">
    <source>
        <dbReference type="EMBL" id="RSU54121.1"/>
    </source>
</evidence>
<gene>
    <name evidence="5" type="ORF">DAH51_20465</name>
</gene>
<dbReference type="InterPro" id="IPR012093">
    <property type="entry name" value="Pirin"/>
</dbReference>
<dbReference type="Gene3D" id="2.60.120.10">
    <property type="entry name" value="Jelly Rolls"/>
    <property type="match status" value="2"/>
</dbReference>
<comment type="similarity">
    <text evidence="1 2">Belongs to the pirin family.</text>
</comment>
<dbReference type="Pfam" id="PF17954">
    <property type="entry name" value="Pirin_C_2"/>
    <property type="match status" value="1"/>
</dbReference>
<dbReference type="PANTHER" id="PTHR43212:SF3">
    <property type="entry name" value="QUERCETIN 2,3-DIOXYGENASE"/>
    <property type="match status" value="1"/>
</dbReference>
<reference evidence="5 6" key="1">
    <citation type="submission" date="2018-07" db="EMBL/GenBank/DDBJ databases">
        <title>Genomic and Epidemiologic Investigation of an Indolent Hospital Outbreak.</title>
        <authorList>
            <person name="Johnson R.C."/>
            <person name="Deming C."/>
            <person name="Conlan S."/>
            <person name="Zellmer C.J."/>
            <person name="Michelin A.V."/>
            <person name="Lee-Lin S."/>
            <person name="Thomas P.J."/>
            <person name="Park M."/>
            <person name="Weingarten R.A."/>
            <person name="Less J."/>
            <person name="Dekker J.P."/>
            <person name="Frank K.M."/>
            <person name="Musser K.A."/>
            <person name="Mcquiston J.R."/>
            <person name="Henderson D.K."/>
            <person name="Lau A.F."/>
            <person name="Palmore T.N."/>
            <person name="Segre J.A."/>
        </authorList>
    </citation>
    <scope>NUCLEOTIDE SEQUENCE [LARGE SCALE GENOMIC DNA]</scope>
    <source>
        <strain evidence="5 6">SK-NIH.Env6_1116</strain>
    </source>
</reference>
<dbReference type="InterPro" id="IPR011051">
    <property type="entry name" value="RmlC_Cupin_sf"/>
</dbReference>
<dbReference type="Proteomes" id="UP000287401">
    <property type="component" value="Unassembled WGS sequence"/>
</dbReference>
<proteinExistence type="inferred from homology"/>
<dbReference type="SUPFAM" id="SSF51182">
    <property type="entry name" value="RmlC-like cupins"/>
    <property type="match status" value="1"/>
</dbReference>
<evidence type="ECO:0008006" key="7">
    <source>
        <dbReference type="Google" id="ProtNLM"/>
    </source>
</evidence>
<dbReference type="PANTHER" id="PTHR43212">
    <property type="entry name" value="QUERCETIN 2,3-DIOXYGENASE"/>
    <property type="match status" value="1"/>
</dbReference>
<dbReference type="AlphaFoldDB" id="A0A430BN51"/>
<protein>
    <recommendedName>
        <fullName evidence="7">Pirin family protein</fullName>
    </recommendedName>
</protein>
<evidence type="ECO:0000256" key="2">
    <source>
        <dbReference type="RuleBase" id="RU003457"/>
    </source>
</evidence>
<evidence type="ECO:0000259" key="4">
    <source>
        <dbReference type="Pfam" id="PF17954"/>
    </source>
</evidence>
<dbReference type="InterPro" id="IPR041602">
    <property type="entry name" value="Quercetinase_C"/>
</dbReference>
<comment type="caution">
    <text evidence="5">The sequence shown here is derived from an EMBL/GenBank/DDBJ whole genome shotgun (WGS) entry which is preliminary data.</text>
</comment>
<dbReference type="InterPro" id="IPR003829">
    <property type="entry name" value="Pirin_N_dom"/>
</dbReference>
<dbReference type="EMBL" id="QRAL01000030">
    <property type="protein sequence ID" value="RSU54121.1"/>
    <property type="molecule type" value="Genomic_DNA"/>
</dbReference>
<accession>A0A430BN51</accession>
<evidence type="ECO:0000259" key="3">
    <source>
        <dbReference type="Pfam" id="PF02678"/>
    </source>
</evidence>
<feature type="domain" description="Quercetin 2,3-dioxygenase C-terminal cupin" evidence="4">
    <location>
        <begin position="182"/>
        <end position="262"/>
    </location>
</feature>
<dbReference type="InterPro" id="IPR014710">
    <property type="entry name" value="RmlC-like_jellyroll"/>
</dbReference>
<name>A0A430BN51_SPHYA</name>
<evidence type="ECO:0000313" key="6">
    <source>
        <dbReference type="Proteomes" id="UP000287401"/>
    </source>
</evidence>